<feature type="compositionally biased region" description="Basic and acidic residues" evidence="16">
    <location>
        <begin position="854"/>
        <end position="876"/>
    </location>
</feature>
<dbReference type="AlphaFoldDB" id="K1PZI7"/>
<dbReference type="CDD" id="cd17760">
    <property type="entry name" value="MCM9"/>
    <property type="match status" value="1"/>
</dbReference>
<dbReference type="InterPro" id="IPR027417">
    <property type="entry name" value="P-loop_NTPase"/>
</dbReference>
<reference evidence="18" key="1">
    <citation type="journal article" date="2012" name="Nature">
        <title>The oyster genome reveals stress adaptation and complexity of shell formation.</title>
        <authorList>
            <person name="Zhang G."/>
            <person name="Fang X."/>
            <person name="Guo X."/>
            <person name="Li L."/>
            <person name="Luo R."/>
            <person name="Xu F."/>
            <person name="Yang P."/>
            <person name="Zhang L."/>
            <person name="Wang X."/>
            <person name="Qi H."/>
            <person name="Xiong Z."/>
            <person name="Que H."/>
            <person name="Xie Y."/>
            <person name="Holland P.W."/>
            <person name="Paps J."/>
            <person name="Zhu Y."/>
            <person name="Wu F."/>
            <person name="Chen Y."/>
            <person name="Wang J."/>
            <person name="Peng C."/>
            <person name="Meng J."/>
            <person name="Yang L."/>
            <person name="Liu J."/>
            <person name="Wen B."/>
            <person name="Zhang N."/>
            <person name="Huang Z."/>
            <person name="Zhu Q."/>
            <person name="Feng Y."/>
            <person name="Mount A."/>
            <person name="Hedgecock D."/>
            <person name="Xu Z."/>
            <person name="Liu Y."/>
            <person name="Domazet-Loso T."/>
            <person name="Du Y."/>
            <person name="Sun X."/>
            <person name="Zhang S."/>
            <person name="Liu B."/>
            <person name="Cheng P."/>
            <person name="Jiang X."/>
            <person name="Li J."/>
            <person name="Fan D."/>
            <person name="Wang W."/>
            <person name="Fu W."/>
            <person name="Wang T."/>
            <person name="Wang B."/>
            <person name="Zhang J."/>
            <person name="Peng Z."/>
            <person name="Li Y."/>
            <person name="Li N."/>
            <person name="Wang J."/>
            <person name="Chen M."/>
            <person name="He Y."/>
            <person name="Tan F."/>
            <person name="Song X."/>
            <person name="Zheng Q."/>
            <person name="Huang R."/>
            <person name="Yang H."/>
            <person name="Du X."/>
            <person name="Chen L."/>
            <person name="Yang M."/>
            <person name="Gaffney P.M."/>
            <person name="Wang S."/>
            <person name="Luo L."/>
            <person name="She Z."/>
            <person name="Ming Y."/>
            <person name="Huang W."/>
            <person name="Zhang S."/>
            <person name="Huang B."/>
            <person name="Zhang Y."/>
            <person name="Qu T."/>
            <person name="Ni P."/>
            <person name="Miao G."/>
            <person name="Wang J."/>
            <person name="Wang Q."/>
            <person name="Steinberg C.E."/>
            <person name="Wang H."/>
            <person name="Li N."/>
            <person name="Qian L."/>
            <person name="Zhang G."/>
            <person name="Li Y."/>
            <person name="Yang H."/>
            <person name="Liu X."/>
            <person name="Wang J."/>
            <person name="Yin Y."/>
            <person name="Wang J."/>
        </authorList>
    </citation>
    <scope>NUCLEOTIDE SEQUENCE [LARGE SCALE GENOMIC DNA]</scope>
    <source>
        <strain evidence="18">05x7-T-G4-1.051#20</strain>
    </source>
</reference>
<evidence type="ECO:0000256" key="2">
    <source>
        <dbReference type="ARBA" id="ARBA00008010"/>
    </source>
</evidence>
<keyword evidence="11" id="KW-0539">Nucleus</keyword>
<dbReference type="GO" id="GO:0005634">
    <property type="term" value="C:nucleus"/>
    <property type="evidence" value="ECO:0007669"/>
    <property type="project" value="UniProtKB-SubCell"/>
</dbReference>
<evidence type="ECO:0000256" key="1">
    <source>
        <dbReference type="ARBA" id="ARBA00004123"/>
    </source>
</evidence>
<evidence type="ECO:0000256" key="5">
    <source>
        <dbReference type="ARBA" id="ARBA00022763"/>
    </source>
</evidence>
<keyword evidence="10" id="KW-0234">DNA repair</keyword>
<dbReference type="InterPro" id="IPR033762">
    <property type="entry name" value="MCM_OB"/>
</dbReference>
<dbReference type="Gene3D" id="2.40.50.140">
    <property type="entry name" value="Nucleic acid-binding proteins"/>
    <property type="match status" value="1"/>
</dbReference>
<dbReference type="KEGG" id="crg:105323262"/>
<keyword evidence="6" id="KW-0378">Hydrolase</keyword>
<evidence type="ECO:0000256" key="4">
    <source>
        <dbReference type="ARBA" id="ARBA00022741"/>
    </source>
</evidence>
<dbReference type="InterPro" id="IPR003593">
    <property type="entry name" value="AAA+_ATPase"/>
</dbReference>
<sequence length="1074" mass="119581">MEVEDSSGDQCKELKDALLAFSLEHYKDDLVDILLLEDQNDHFSISVNALTLFENNMMVCDVLLSSPEKTLNFFDLALLEAQSVIMETHLQKEDMGVKKNIHARVMSLPVCPELHRTSVPRAGDVGSFLAITGTVIRTTVMKMLEHERDFLCTKCRNVCSVQADLEQFFNLAKPSKCSNETCNSTNFTPLCDTGGQPQKCRNYQEIKIQEQVQRLAVGTIPRSMWVVVLDDLVDKCKAGDDVIICGTVRRRWRPSAVDSRCDIEMVLEANHILVTNEQRNSVLVTQELKSEIMKFWEDNRNDPLSARNRILASLCPQVYGLYVVKLAVALVLAGGVQRVDESGTRVRGEIHMLMVGDPGTGKSQFLKYAAKITPRSVLTTGIGSTSAGLTVTAVKDGGEWQLEAGALVLADGGLCCIDEFSSIREHDKASIHEAMEQQTISVAKAGMVCKLDTRTTILAATNPKGQYDPNQSLSVNIALASPLLSRFDLVLVMLDSQNEEWDRVVSSFILENKDPLGDVDPKAVWSMEKMQAYLSLIKTINPELTADAIRILGQYYKAQRSADDRNAARTTMRLLQSMIRLSQAHARLMFRDLVTVEDAVVAVTLMESTMQGAALLGGVNALHTAFPEDAIEEYKVQADLVLNRLDLPDLLQQEIERITVLEEAKTEEASNTQAQETNTCIQQIKQQTEQCLKQQQGNQLLMSQDKNNEDEGKKSQQISNKLFRTEDKVCDTSLQDLFNLSSVEDYGSPKSDDRPMTSTQIPSAEPRRSFDVSEVTCSLTSVNPKIPSPVSTAQIMEVQDKENGGHDQDENVEKSETQVGKLVYTKDRDHKMLIRKQKNKNLVKNLKQMMEAQKDTCNESKETPVQHGVHDEEKASQQRNKKTRSPKENSAGDSSLQESCVVGNSYEESDNRKGISPSTLTKLKKFQKIEATTDSTDTSDNSDKSFNIPQSKENQGPLSGYSETMTTKGEALSQSFDEKQQPYSKNIFRVDKKTVTNMNDSLDDLLNSPESTKLSVPEKLNSSAVKSLTSGPSWLTKVQSLKSPLFKLDNGDNDDLDDLDIDFDFNPSKRVKIG</sequence>
<evidence type="ECO:0000256" key="3">
    <source>
        <dbReference type="ARBA" id="ARBA00012551"/>
    </source>
</evidence>
<evidence type="ECO:0000256" key="9">
    <source>
        <dbReference type="ARBA" id="ARBA00023125"/>
    </source>
</evidence>
<dbReference type="GO" id="GO:0003697">
    <property type="term" value="F:single-stranded DNA binding"/>
    <property type="evidence" value="ECO:0007669"/>
    <property type="project" value="TreeGrafter"/>
</dbReference>
<evidence type="ECO:0000256" key="13">
    <source>
        <dbReference type="ARBA" id="ARBA00042301"/>
    </source>
</evidence>
<evidence type="ECO:0000256" key="6">
    <source>
        <dbReference type="ARBA" id="ARBA00022801"/>
    </source>
</evidence>
<dbReference type="GO" id="GO:0017116">
    <property type="term" value="F:single-stranded DNA helicase activity"/>
    <property type="evidence" value="ECO:0007669"/>
    <property type="project" value="TreeGrafter"/>
</dbReference>
<proteinExistence type="inferred from homology"/>
<feature type="compositionally biased region" description="Polar residues" evidence="16">
    <location>
        <begin position="947"/>
        <end position="975"/>
    </location>
</feature>
<keyword evidence="4 15" id="KW-0547">Nucleotide-binding</keyword>
<dbReference type="InterPro" id="IPR001208">
    <property type="entry name" value="MCM_dom"/>
</dbReference>
<dbReference type="InterPro" id="IPR012340">
    <property type="entry name" value="NA-bd_OB-fold"/>
</dbReference>
<evidence type="ECO:0000256" key="7">
    <source>
        <dbReference type="ARBA" id="ARBA00022806"/>
    </source>
</evidence>
<dbReference type="GO" id="GO:0005524">
    <property type="term" value="F:ATP binding"/>
    <property type="evidence" value="ECO:0007669"/>
    <property type="project" value="UniProtKB-KW"/>
</dbReference>
<feature type="domain" description="MCM C-terminal AAA(+) ATPase" evidence="17">
    <location>
        <begin position="306"/>
        <end position="509"/>
    </location>
</feature>
<dbReference type="PROSITE" id="PS50051">
    <property type="entry name" value="MCM_2"/>
    <property type="match status" value="1"/>
</dbReference>
<name>K1PZI7_MAGGI</name>
<dbReference type="SMART" id="SM00382">
    <property type="entry name" value="AAA"/>
    <property type="match status" value="1"/>
</dbReference>
<comment type="similarity">
    <text evidence="2 15">Belongs to the MCM family.</text>
</comment>
<dbReference type="HOGENOM" id="CLU_287176_0_0_1"/>
<evidence type="ECO:0000256" key="15">
    <source>
        <dbReference type="RuleBase" id="RU004070"/>
    </source>
</evidence>
<dbReference type="FunFam" id="3.40.50.300:FF:000671">
    <property type="entry name" value="DNA helicase MCM9 isoform X1"/>
    <property type="match status" value="1"/>
</dbReference>
<dbReference type="EMBL" id="JH819194">
    <property type="protein sequence ID" value="EKC29607.1"/>
    <property type="molecule type" value="Genomic_DNA"/>
</dbReference>
<dbReference type="InterPro" id="IPR058768">
    <property type="entry name" value="MCM9_N"/>
</dbReference>
<dbReference type="SMART" id="SM00350">
    <property type="entry name" value="MCM"/>
    <property type="match status" value="1"/>
</dbReference>
<accession>K1PZI7</accession>
<evidence type="ECO:0000256" key="12">
    <source>
        <dbReference type="ARBA" id="ARBA00041085"/>
    </source>
</evidence>
<dbReference type="OrthoDB" id="271325at2759"/>
<dbReference type="InterPro" id="IPR041562">
    <property type="entry name" value="MCM_lid"/>
</dbReference>
<dbReference type="Gene3D" id="3.40.50.300">
    <property type="entry name" value="P-loop containing nucleotide triphosphate hydrolases"/>
    <property type="match status" value="1"/>
</dbReference>
<keyword evidence="8 15" id="KW-0067">ATP-binding</keyword>
<dbReference type="PANTHER" id="PTHR11630">
    <property type="entry name" value="DNA REPLICATION LICENSING FACTOR MCM FAMILY MEMBER"/>
    <property type="match status" value="1"/>
</dbReference>
<dbReference type="Pfam" id="PF00493">
    <property type="entry name" value="MCM"/>
    <property type="match status" value="1"/>
</dbReference>
<dbReference type="GO" id="GO:0016787">
    <property type="term" value="F:hydrolase activity"/>
    <property type="evidence" value="ECO:0007669"/>
    <property type="project" value="UniProtKB-KW"/>
</dbReference>
<comment type="subcellular location">
    <subcellularLocation>
        <location evidence="1">Nucleus</location>
    </subcellularLocation>
</comment>
<dbReference type="PRINTS" id="PR01657">
    <property type="entry name" value="MCMFAMILY"/>
</dbReference>
<dbReference type="Pfam" id="PF17207">
    <property type="entry name" value="MCM_OB"/>
    <property type="match status" value="1"/>
</dbReference>
<dbReference type="GO" id="GO:0042555">
    <property type="term" value="C:MCM complex"/>
    <property type="evidence" value="ECO:0007669"/>
    <property type="project" value="TreeGrafter"/>
</dbReference>
<evidence type="ECO:0000259" key="17">
    <source>
        <dbReference type="PROSITE" id="PS50051"/>
    </source>
</evidence>
<keyword evidence="5" id="KW-0227">DNA damage</keyword>
<evidence type="ECO:0000256" key="8">
    <source>
        <dbReference type="ARBA" id="ARBA00022840"/>
    </source>
</evidence>
<dbReference type="Pfam" id="PF17855">
    <property type="entry name" value="MCM_lid"/>
    <property type="match status" value="1"/>
</dbReference>
<feature type="region of interest" description="Disordered" evidence="16">
    <location>
        <begin position="745"/>
        <end position="772"/>
    </location>
</feature>
<feature type="region of interest" description="Disordered" evidence="16">
    <location>
        <begin position="854"/>
        <end position="985"/>
    </location>
</feature>
<comment type="catalytic activity">
    <reaction evidence="14">
        <text>ATP + H2O = ADP + phosphate + H(+)</text>
        <dbReference type="Rhea" id="RHEA:13065"/>
        <dbReference type="ChEBI" id="CHEBI:15377"/>
        <dbReference type="ChEBI" id="CHEBI:15378"/>
        <dbReference type="ChEBI" id="CHEBI:30616"/>
        <dbReference type="ChEBI" id="CHEBI:43474"/>
        <dbReference type="ChEBI" id="CHEBI:456216"/>
        <dbReference type="EC" id="3.6.4.12"/>
    </reaction>
</comment>
<keyword evidence="7" id="KW-0347">Helicase</keyword>
<organism evidence="18">
    <name type="scientific">Magallana gigas</name>
    <name type="common">Pacific oyster</name>
    <name type="synonym">Crassostrea gigas</name>
    <dbReference type="NCBI Taxonomy" id="29159"/>
    <lineage>
        <taxon>Eukaryota</taxon>
        <taxon>Metazoa</taxon>
        <taxon>Spiralia</taxon>
        <taxon>Lophotrochozoa</taxon>
        <taxon>Mollusca</taxon>
        <taxon>Bivalvia</taxon>
        <taxon>Autobranchia</taxon>
        <taxon>Pteriomorphia</taxon>
        <taxon>Ostreida</taxon>
        <taxon>Ostreoidea</taxon>
        <taxon>Ostreidae</taxon>
        <taxon>Magallana</taxon>
    </lineage>
</organism>
<dbReference type="SUPFAM" id="SSF52540">
    <property type="entry name" value="P-loop containing nucleoside triphosphate hydrolases"/>
    <property type="match status" value="1"/>
</dbReference>
<keyword evidence="9 15" id="KW-0238">DNA-binding</keyword>
<evidence type="ECO:0000313" key="18">
    <source>
        <dbReference type="EMBL" id="EKC29607.1"/>
    </source>
</evidence>
<dbReference type="EC" id="3.6.4.12" evidence="3"/>
<dbReference type="SUPFAM" id="SSF50249">
    <property type="entry name" value="Nucleic acid-binding proteins"/>
    <property type="match status" value="1"/>
</dbReference>
<dbReference type="Pfam" id="PF26066">
    <property type="entry name" value="MCM9_N"/>
    <property type="match status" value="1"/>
</dbReference>
<evidence type="ECO:0000256" key="14">
    <source>
        <dbReference type="ARBA" id="ARBA00047995"/>
    </source>
</evidence>
<gene>
    <name evidence="18" type="ORF">CGI_10027394</name>
</gene>
<protein>
    <recommendedName>
        <fullName evidence="12">DNA helicase MCM9</fullName>
        <ecNumber evidence="3">3.6.4.12</ecNumber>
    </recommendedName>
    <alternativeName>
        <fullName evidence="13">Minichromosome maintenance 9</fullName>
    </alternativeName>
</protein>
<evidence type="ECO:0000256" key="11">
    <source>
        <dbReference type="ARBA" id="ARBA00023242"/>
    </source>
</evidence>
<dbReference type="InParanoid" id="K1PZI7"/>
<evidence type="ECO:0000256" key="16">
    <source>
        <dbReference type="SAM" id="MobiDB-lite"/>
    </source>
</evidence>
<dbReference type="InterPro" id="IPR031327">
    <property type="entry name" value="MCM"/>
</dbReference>
<dbReference type="PANTHER" id="PTHR11630:SF48">
    <property type="entry name" value="DNA HELICASE MCM9"/>
    <property type="match status" value="1"/>
</dbReference>
<dbReference type="GO" id="GO:0000724">
    <property type="term" value="P:double-strand break repair via homologous recombination"/>
    <property type="evidence" value="ECO:0007669"/>
    <property type="project" value="TreeGrafter"/>
</dbReference>
<evidence type="ECO:0000256" key="10">
    <source>
        <dbReference type="ARBA" id="ARBA00023204"/>
    </source>
</evidence>